<evidence type="ECO:0000313" key="3">
    <source>
        <dbReference type="RefSeq" id="XP_022304612.1"/>
    </source>
</evidence>
<dbReference type="InterPro" id="IPR001611">
    <property type="entry name" value="Leu-rich_rpt"/>
</dbReference>
<dbReference type="GO" id="GO:0019005">
    <property type="term" value="C:SCF ubiquitin ligase complex"/>
    <property type="evidence" value="ECO:0007669"/>
    <property type="project" value="TreeGrafter"/>
</dbReference>
<dbReference type="Pfam" id="PF13516">
    <property type="entry name" value="LRR_6"/>
    <property type="match status" value="1"/>
</dbReference>
<dbReference type="Gene3D" id="3.80.10.10">
    <property type="entry name" value="Ribonuclease Inhibitor"/>
    <property type="match status" value="2"/>
</dbReference>
<reference evidence="3" key="1">
    <citation type="submission" date="2025-08" db="UniProtKB">
        <authorList>
            <consortium name="RefSeq"/>
        </authorList>
    </citation>
    <scope>IDENTIFICATION</scope>
    <source>
        <tissue evidence="3">Whole sample</tissue>
    </source>
</reference>
<dbReference type="GO" id="GO:0031146">
    <property type="term" value="P:SCF-dependent proteasomal ubiquitin-dependent protein catabolic process"/>
    <property type="evidence" value="ECO:0007669"/>
    <property type="project" value="TreeGrafter"/>
</dbReference>
<dbReference type="Proteomes" id="UP000694844">
    <property type="component" value="Chromosome 9"/>
</dbReference>
<feature type="region of interest" description="Disordered" evidence="1">
    <location>
        <begin position="250"/>
        <end position="285"/>
    </location>
</feature>
<accession>A0A8B8BMP5</accession>
<evidence type="ECO:0000313" key="2">
    <source>
        <dbReference type="Proteomes" id="UP000694844"/>
    </source>
</evidence>
<dbReference type="SUPFAM" id="SSF52047">
    <property type="entry name" value="RNI-like"/>
    <property type="match status" value="2"/>
</dbReference>
<feature type="region of interest" description="Disordered" evidence="1">
    <location>
        <begin position="493"/>
        <end position="517"/>
    </location>
</feature>
<sequence length="1187" mass="133229">MAEPLSLQHTAQLVCIRTLLDLTHGKDIREYLKLANHSAVTEDLLNVFVRFYPKLLTDDILAGLISPHIQNLRLVNCSKIKPSKFIRIFPHCKKLQGLDLKQCSQMMLPDFFQLIKMAGFHLTSLCVEDCSTVDDDVVHSILRNLHHLRHLNVSSCHNMTDKAFVLDRDQQKIMKPLVKKNTEDDDPQPSFPCSLTSIDLSGCRSLSNKAIQNIARLTGPTLQHVCMSWTRFTIESLLYLSGLDYPRNVPESEDEVSDSEMKDEDTYSENGISDKVNTQKVTKSDTTSEAILEIESANSENQSHEELEIKHEECVELVSKHNLPADLPEAHEVEDANSLLFAKEENDVKMFEGKCSENSVRISTITSTSQENFQGKCDCSSNPCVNDSNFGNVSGESSQIRDSNKRVFFASQSDLKDNNQLPFPLSETNSSSCSYNKENYLTDCATNECCIDQIQVELNHLDLNTHICKSDENKDLDSNCTFLENQDVSLKPKMLPDEKEPYLNNSNPTEERDLKRDKGLDSYCEVLPNLSSDIPSQNIHDIDAHNISTISNISGMLQGMTQKEILETGPFGSESDPYFLSPCAKTNSNGASSIVLEGSVDETKPSCSKNVPIAEESAKRNSVETCINNEHSFQSLYLKDNVNGDKDNAESNSIENLTNKPMQLETSEACSKSQEKSVHISPLSENAVDLAQHTEQTVDIAEPRQNIVSVLQPSEEVADSLQRSDNDGVPQSSEDLAFSLPISEYDTQNDMSVLQHCSDFVDSLQVCENDVSKSDGNSVRKGQTMSKHEKSKIEKKCSPSMTMVYKSKIRSIDLEDIYHPNNSQDALENAFRVFVSMNPCLQILKLSWPKFPNYLLKHLVDTCDDLREETLVGCLTIDAEHIRYIGTKCKRLQKLELDDIRRLTDWSVAPALSNNDLETLSLKETDIHDVTAVRMAAKLTENLKSLDVSYCQELTENGINSFLRKKSSVTSFGVRQGALSDLSLGLMCDNFRQLRSLDIASVKFITGSGLITLAKNLHHLESIDLSWTSNSCLEDDVILSFLKYCPQMNTMKLNGQARLTSKPFLPIISDYLKWCRCKALFFLKAKEREFDANQVPSVDSETDSSDDEYEDVCFPHRSTTFATSLQHLTLEYCDSITDSDMTDIVTVCRGSLAVIDYYSCDVTPNRLRLGKYKIKMPSNLDVTPSQE</sequence>
<proteinExistence type="predicted"/>
<dbReference type="PANTHER" id="PTHR13318">
    <property type="entry name" value="PARTNER OF PAIRED, ISOFORM B-RELATED"/>
    <property type="match status" value="1"/>
</dbReference>
<feature type="compositionally biased region" description="Acidic residues" evidence="1">
    <location>
        <begin position="251"/>
        <end position="267"/>
    </location>
</feature>
<feature type="compositionally biased region" description="Polar residues" evidence="1">
    <location>
        <begin position="268"/>
        <end position="285"/>
    </location>
</feature>
<dbReference type="GeneID" id="111111767"/>
<dbReference type="InterPro" id="IPR032675">
    <property type="entry name" value="LRR_dom_sf"/>
</dbReference>
<protein>
    <submittedName>
        <fullName evidence="3">Uncharacterized protein LOC111111767 isoform X1</fullName>
    </submittedName>
</protein>
<name>A0A8B8BMP5_CRAVI</name>
<dbReference type="AlphaFoldDB" id="A0A8B8BMP5"/>
<dbReference type="KEGG" id="cvn:111111767"/>
<dbReference type="InterPro" id="IPR006553">
    <property type="entry name" value="Leu-rich_rpt_Cys-con_subtyp"/>
</dbReference>
<keyword evidence="2" id="KW-1185">Reference proteome</keyword>
<gene>
    <name evidence="3" type="primary">LOC111111767</name>
</gene>
<organism evidence="2 3">
    <name type="scientific">Crassostrea virginica</name>
    <name type="common">Eastern oyster</name>
    <dbReference type="NCBI Taxonomy" id="6565"/>
    <lineage>
        <taxon>Eukaryota</taxon>
        <taxon>Metazoa</taxon>
        <taxon>Spiralia</taxon>
        <taxon>Lophotrochozoa</taxon>
        <taxon>Mollusca</taxon>
        <taxon>Bivalvia</taxon>
        <taxon>Autobranchia</taxon>
        <taxon>Pteriomorphia</taxon>
        <taxon>Ostreida</taxon>
        <taxon>Ostreoidea</taxon>
        <taxon>Ostreidae</taxon>
        <taxon>Crassostrea</taxon>
    </lineage>
</organism>
<dbReference type="RefSeq" id="XP_022304612.1">
    <property type="nucleotide sequence ID" value="XM_022448904.1"/>
</dbReference>
<dbReference type="OrthoDB" id="10257471at2759"/>
<evidence type="ECO:0000256" key="1">
    <source>
        <dbReference type="SAM" id="MobiDB-lite"/>
    </source>
</evidence>
<dbReference type="SMART" id="SM00367">
    <property type="entry name" value="LRR_CC"/>
    <property type="match status" value="8"/>
</dbReference>
<dbReference type="PANTHER" id="PTHR13318:SF105">
    <property type="entry name" value="F-BOX_LRR-REPEAT PROTEIN 3"/>
    <property type="match status" value="1"/>
</dbReference>